<reference evidence="9 10" key="1">
    <citation type="submission" date="2013-03" db="EMBL/GenBank/DDBJ databases">
        <title>The Genome Sequence of Phialophora europaea CBS 101466.</title>
        <authorList>
            <consortium name="The Broad Institute Genomics Platform"/>
            <person name="Cuomo C."/>
            <person name="de Hoog S."/>
            <person name="Gorbushina A."/>
            <person name="Walker B."/>
            <person name="Young S.K."/>
            <person name="Zeng Q."/>
            <person name="Gargeya S."/>
            <person name="Fitzgerald M."/>
            <person name="Haas B."/>
            <person name="Abouelleil A."/>
            <person name="Allen A.W."/>
            <person name="Alvarado L."/>
            <person name="Arachchi H.M."/>
            <person name="Berlin A.M."/>
            <person name="Chapman S.B."/>
            <person name="Gainer-Dewar J."/>
            <person name="Goldberg J."/>
            <person name="Griggs A."/>
            <person name="Gujja S."/>
            <person name="Hansen M."/>
            <person name="Howarth C."/>
            <person name="Imamovic A."/>
            <person name="Ireland A."/>
            <person name="Larimer J."/>
            <person name="McCowan C."/>
            <person name="Murphy C."/>
            <person name="Pearson M."/>
            <person name="Poon T.W."/>
            <person name="Priest M."/>
            <person name="Roberts A."/>
            <person name="Saif S."/>
            <person name="Shea T."/>
            <person name="Sisk P."/>
            <person name="Sykes S."/>
            <person name="Wortman J."/>
            <person name="Nusbaum C."/>
            <person name="Birren B."/>
        </authorList>
    </citation>
    <scope>NUCLEOTIDE SEQUENCE [LARGE SCALE GENOMIC DNA]</scope>
    <source>
        <strain evidence="9 10">CBS 101466</strain>
    </source>
</reference>
<dbReference type="eggNOG" id="ENOG502SHS7">
    <property type="taxonomic scope" value="Eukaryota"/>
</dbReference>
<accession>W2SC43</accession>
<dbReference type="Pfam" id="PF20684">
    <property type="entry name" value="Fung_rhodopsin"/>
    <property type="match status" value="1"/>
</dbReference>
<feature type="transmembrane region" description="Helical" evidence="7">
    <location>
        <begin position="162"/>
        <end position="182"/>
    </location>
</feature>
<evidence type="ECO:0000256" key="1">
    <source>
        <dbReference type="ARBA" id="ARBA00004141"/>
    </source>
</evidence>
<keyword evidence="3 7" id="KW-1133">Transmembrane helix</keyword>
<dbReference type="HOGENOM" id="CLU_692651_0_0_1"/>
<evidence type="ECO:0000256" key="6">
    <source>
        <dbReference type="SAM" id="MobiDB-lite"/>
    </source>
</evidence>
<sequence length="398" mass="44310">MTSTVSSNACPQDLAHDNLAPLISTLGWIEAALAIKTIVARFLVQKFVVGKIEWNDWIMLFALVCLNPEDGIIALKWEFLAQPAGIMSPAFARIAFCMYMLKFIGTSKRKRNLCYFIMVSQLVINIGTMIEVLISCEHLAQLWDFRLQGRCWSPKVQAYLGFFQGAWNSTSDLVLTILPVMIIRNLNMELRTRIALCVVLGLSVLAMIACIVKTVELRSLGDRVDFTYNTANFVIWFTIEEYIVIIAASIPTIRPLALRLSQKWKNRTPNGSADHGHRRARPSSIPVQVDQDHSNDLSWSSASPEIVRLNTPSPDDSAGKLEVESPYVHPSPKSPPPPNTIRKTISVVINSESMDEDLQKVRGVSTIVSAGPVTPEPQSAAPYNSWPFPGEEEESKSK</sequence>
<dbReference type="VEuPathDB" id="FungiDB:HMPREF1541_00461"/>
<name>W2SC43_CYPE1</name>
<feature type="region of interest" description="Disordered" evidence="6">
    <location>
        <begin position="369"/>
        <end position="398"/>
    </location>
</feature>
<dbReference type="PANTHER" id="PTHR33048">
    <property type="entry name" value="PTH11-LIKE INTEGRAL MEMBRANE PROTEIN (AFU_ORTHOLOGUE AFUA_5G11245)"/>
    <property type="match status" value="1"/>
</dbReference>
<dbReference type="AlphaFoldDB" id="W2SC43"/>
<dbReference type="Proteomes" id="UP000030752">
    <property type="component" value="Unassembled WGS sequence"/>
</dbReference>
<dbReference type="STRING" id="1220924.W2SC43"/>
<dbReference type="GeneID" id="19967800"/>
<keyword evidence="4 7" id="KW-0472">Membrane</keyword>
<feature type="transmembrane region" description="Helical" evidence="7">
    <location>
        <begin position="235"/>
        <end position="257"/>
    </location>
</feature>
<keyword evidence="10" id="KW-1185">Reference proteome</keyword>
<evidence type="ECO:0000256" key="2">
    <source>
        <dbReference type="ARBA" id="ARBA00022692"/>
    </source>
</evidence>
<organism evidence="9 10">
    <name type="scientific">Cyphellophora europaea (strain CBS 101466)</name>
    <name type="common">Phialophora europaea</name>
    <dbReference type="NCBI Taxonomy" id="1220924"/>
    <lineage>
        <taxon>Eukaryota</taxon>
        <taxon>Fungi</taxon>
        <taxon>Dikarya</taxon>
        <taxon>Ascomycota</taxon>
        <taxon>Pezizomycotina</taxon>
        <taxon>Eurotiomycetes</taxon>
        <taxon>Chaetothyriomycetidae</taxon>
        <taxon>Chaetothyriales</taxon>
        <taxon>Cyphellophoraceae</taxon>
        <taxon>Cyphellophora</taxon>
    </lineage>
</organism>
<dbReference type="RefSeq" id="XP_008710989.1">
    <property type="nucleotide sequence ID" value="XM_008712767.1"/>
</dbReference>
<dbReference type="OrthoDB" id="4112131at2759"/>
<protein>
    <recommendedName>
        <fullName evidence="8">Rhodopsin domain-containing protein</fullName>
    </recommendedName>
</protein>
<comment type="similarity">
    <text evidence="5">Belongs to the SAT4 family.</text>
</comment>
<feature type="region of interest" description="Disordered" evidence="6">
    <location>
        <begin position="267"/>
        <end position="341"/>
    </location>
</feature>
<evidence type="ECO:0000259" key="8">
    <source>
        <dbReference type="Pfam" id="PF20684"/>
    </source>
</evidence>
<feature type="transmembrane region" description="Helical" evidence="7">
    <location>
        <begin position="81"/>
        <end position="101"/>
    </location>
</feature>
<evidence type="ECO:0000256" key="3">
    <source>
        <dbReference type="ARBA" id="ARBA00022989"/>
    </source>
</evidence>
<dbReference type="EMBL" id="KB822711">
    <property type="protein sequence ID" value="ETN46277.1"/>
    <property type="molecule type" value="Genomic_DNA"/>
</dbReference>
<dbReference type="PANTHER" id="PTHR33048:SF146">
    <property type="entry name" value="INTEGRAL MEMBRANE PROTEIN"/>
    <property type="match status" value="1"/>
</dbReference>
<evidence type="ECO:0000256" key="4">
    <source>
        <dbReference type="ARBA" id="ARBA00023136"/>
    </source>
</evidence>
<evidence type="ECO:0000313" key="10">
    <source>
        <dbReference type="Proteomes" id="UP000030752"/>
    </source>
</evidence>
<dbReference type="InParanoid" id="W2SC43"/>
<dbReference type="InterPro" id="IPR052337">
    <property type="entry name" value="SAT4-like"/>
</dbReference>
<keyword evidence="2 7" id="KW-0812">Transmembrane</keyword>
<gene>
    <name evidence="9" type="ORF">HMPREF1541_00461</name>
</gene>
<proteinExistence type="inferred from homology"/>
<dbReference type="GO" id="GO:0016020">
    <property type="term" value="C:membrane"/>
    <property type="evidence" value="ECO:0007669"/>
    <property type="project" value="UniProtKB-SubCell"/>
</dbReference>
<feature type="transmembrane region" description="Helical" evidence="7">
    <location>
        <begin position="20"/>
        <end position="44"/>
    </location>
</feature>
<feature type="transmembrane region" description="Helical" evidence="7">
    <location>
        <begin position="56"/>
        <end position="75"/>
    </location>
</feature>
<evidence type="ECO:0000313" key="9">
    <source>
        <dbReference type="EMBL" id="ETN46277.1"/>
    </source>
</evidence>
<comment type="subcellular location">
    <subcellularLocation>
        <location evidence="1">Membrane</location>
        <topology evidence="1">Multi-pass membrane protein</topology>
    </subcellularLocation>
</comment>
<evidence type="ECO:0000256" key="7">
    <source>
        <dbReference type="SAM" id="Phobius"/>
    </source>
</evidence>
<feature type="transmembrane region" description="Helical" evidence="7">
    <location>
        <begin position="194"/>
        <end position="215"/>
    </location>
</feature>
<dbReference type="InterPro" id="IPR049326">
    <property type="entry name" value="Rhodopsin_dom_fungi"/>
</dbReference>
<evidence type="ECO:0000256" key="5">
    <source>
        <dbReference type="ARBA" id="ARBA00038359"/>
    </source>
</evidence>
<feature type="domain" description="Rhodopsin" evidence="8">
    <location>
        <begin position="67"/>
        <end position="257"/>
    </location>
</feature>
<feature type="transmembrane region" description="Helical" evidence="7">
    <location>
        <begin position="113"/>
        <end position="134"/>
    </location>
</feature>